<dbReference type="InterPro" id="IPR036412">
    <property type="entry name" value="HAD-like_sf"/>
</dbReference>
<dbReference type="PRINTS" id="PR00413">
    <property type="entry name" value="HADHALOGNASE"/>
</dbReference>
<dbReference type="Proteomes" id="UP000637513">
    <property type="component" value="Unassembled WGS sequence"/>
</dbReference>
<evidence type="ECO:0000313" key="1">
    <source>
        <dbReference type="EMBL" id="MBC8558009.1"/>
    </source>
</evidence>
<dbReference type="SUPFAM" id="SSF56784">
    <property type="entry name" value="HAD-like"/>
    <property type="match status" value="1"/>
</dbReference>
<dbReference type="Gene3D" id="3.40.50.1000">
    <property type="entry name" value="HAD superfamily/HAD-like"/>
    <property type="match status" value="1"/>
</dbReference>
<organism evidence="1 2">
    <name type="scientific">Jutongia hominis</name>
    <dbReference type="NCBI Taxonomy" id="2763664"/>
    <lineage>
        <taxon>Bacteria</taxon>
        <taxon>Bacillati</taxon>
        <taxon>Bacillota</taxon>
        <taxon>Clostridia</taxon>
        <taxon>Lachnospirales</taxon>
        <taxon>Lachnospiraceae</taxon>
        <taxon>Jutongia</taxon>
    </lineage>
</organism>
<proteinExistence type="predicted"/>
<gene>
    <name evidence="1" type="ORF">H8700_09850</name>
</gene>
<dbReference type="SFLD" id="SFLDG01129">
    <property type="entry name" value="C1.5:_HAD__Beta-PGM__Phosphata"/>
    <property type="match status" value="1"/>
</dbReference>
<reference evidence="1 2" key="1">
    <citation type="submission" date="2020-08" db="EMBL/GenBank/DDBJ databases">
        <title>Genome public.</title>
        <authorList>
            <person name="Liu C."/>
            <person name="Sun Q."/>
        </authorList>
    </citation>
    <scope>NUCLEOTIDE SEQUENCE [LARGE SCALE GENOMIC DNA]</scope>
    <source>
        <strain evidence="1 2">BX3</strain>
    </source>
</reference>
<name>A0ABR7MWH2_9FIRM</name>
<sequence length="221" mass="25060">MINGAIFDMDGVLIDSMPIWHNAGALFLEANGKKPRSDLQKILFDKSMMAGAEYMRDAYDLPMTMEEVMQGVIDVVYKHYKESIPAKANVENFLRKLKEKDIAIALATSSDRKLLEAGLSRLHLLSYFDTTVTCLEAGVGKIEPDVYLEAMKRIGTTLENTWVFEDAYHALHTAKKAGFHTVALYDASNDEHQELLKKEADIYLKDLTDFDTFYQFATRES</sequence>
<dbReference type="Gene3D" id="1.10.150.240">
    <property type="entry name" value="Putative phosphatase, domain 2"/>
    <property type="match status" value="1"/>
</dbReference>
<dbReference type="SFLD" id="SFLDS00003">
    <property type="entry name" value="Haloacid_Dehalogenase"/>
    <property type="match status" value="1"/>
</dbReference>
<dbReference type="CDD" id="cd07505">
    <property type="entry name" value="HAD_BPGM-like"/>
    <property type="match status" value="1"/>
</dbReference>
<evidence type="ECO:0000313" key="2">
    <source>
        <dbReference type="Proteomes" id="UP000637513"/>
    </source>
</evidence>
<dbReference type="Pfam" id="PF13419">
    <property type="entry name" value="HAD_2"/>
    <property type="match status" value="1"/>
</dbReference>
<dbReference type="EMBL" id="JACRSW010000032">
    <property type="protein sequence ID" value="MBC8558009.1"/>
    <property type="molecule type" value="Genomic_DNA"/>
</dbReference>
<dbReference type="NCBIfam" id="TIGR01509">
    <property type="entry name" value="HAD-SF-IA-v3"/>
    <property type="match status" value="1"/>
</dbReference>
<keyword evidence="2" id="KW-1185">Reference proteome</keyword>
<accession>A0ABR7MWH2</accession>
<dbReference type="RefSeq" id="WP_249305470.1">
    <property type="nucleotide sequence ID" value="NZ_JACRSW010000032.1"/>
</dbReference>
<dbReference type="InterPro" id="IPR006439">
    <property type="entry name" value="HAD-SF_hydro_IA"/>
</dbReference>
<comment type="caution">
    <text evidence="1">The sequence shown here is derived from an EMBL/GenBank/DDBJ whole genome shotgun (WGS) entry which is preliminary data.</text>
</comment>
<dbReference type="PANTHER" id="PTHR18901">
    <property type="entry name" value="2-DEOXYGLUCOSE-6-PHOSPHATE PHOSPHATASE 2"/>
    <property type="match status" value="1"/>
</dbReference>
<protein>
    <submittedName>
        <fullName evidence="1">HAD family phosphatase</fullName>
    </submittedName>
</protein>
<dbReference type="InterPro" id="IPR041492">
    <property type="entry name" value="HAD_2"/>
</dbReference>
<dbReference type="PANTHER" id="PTHR18901:SF38">
    <property type="entry name" value="PSEUDOURIDINE-5'-PHOSPHATASE"/>
    <property type="match status" value="1"/>
</dbReference>
<dbReference type="InterPro" id="IPR023214">
    <property type="entry name" value="HAD_sf"/>
</dbReference>
<dbReference type="InterPro" id="IPR023198">
    <property type="entry name" value="PGP-like_dom2"/>
</dbReference>